<proteinExistence type="predicted"/>
<dbReference type="AlphaFoldDB" id="A0A8J9ZL19"/>
<dbReference type="EMBL" id="OV696687">
    <property type="protein sequence ID" value="CAH1255344.1"/>
    <property type="molecule type" value="Genomic_DNA"/>
</dbReference>
<dbReference type="Gene3D" id="3.40.50.150">
    <property type="entry name" value="Vaccinia Virus protein VP39"/>
    <property type="match status" value="1"/>
</dbReference>
<dbReference type="InterPro" id="IPR029063">
    <property type="entry name" value="SAM-dependent_MTases_sf"/>
</dbReference>
<name>A0A8J9ZL19_BRALA</name>
<evidence type="ECO:0000313" key="3">
    <source>
        <dbReference type="Proteomes" id="UP000838412"/>
    </source>
</evidence>
<dbReference type="PANTHER" id="PTHR43464">
    <property type="entry name" value="METHYLTRANSFERASE"/>
    <property type="match status" value="1"/>
</dbReference>
<sequence>MRRGLRSSTDQCDPVSPSVSMDTTTPDQYSQARLPQNSHGLEVLQRYMRWEGGDTVLDVGCGTGEMSQYMSRQPGVTSVVGFDLSTDYISYASQRNSSDKVSYHVANVSDPSTFKSDWSGAFSKVVSLEVLHWVQDKPEALKAMHSCLKPHGELLIVCHTDTHRYCKTVSDMTLHPRWKAYLKKFDPKLYPWSSNDFCRGHSQLLTECGFEVLACRQMEHWPQSFESKGQLRAFLRIFFTQLEHIPQELHEEFFDSLEKVAVERQFLSFSGDGCPQVDSDKFVVHARKV</sequence>
<dbReference type="PANTHER" id="PTHR43464:SF23">
    <property type="entry name" value="JUVENILE HORMONE ACID O-METHYLTRANSFERASE"/>
    <property type="match status" value="1"/>
</dbReference>
<evidence type="ECO:0000313" key="2">
    <source>
        <dbReference type="EMBL" id="CAH1255344.1"/>
    </source>
</evidence>
<dbReference type="SUPFAM" id="SSF53335">
    <property type="entry name" value="S-adenosyl-L-methionine-dependent methyltransferases"/>
    <property type="match status" value="1"/>
</dbReference>
<keyword evidence="3" id="KW-1185">Reference proteome</keyword>
<dbReference type="CDD" id="cd02440">
    <property type="entry name" value="AdoMet_MTases"/>
    <property type="match status" value="1"/>
</dbReference>
<accession>A0A8J9ZL19</accession>
<organism evidence="2 3">
    <name type="scientific">Branchiostoma lanceolatum</name>
    <name type="common">Common lancelet</name>
    <name type="synonym">Amphioxus lanceolatum</name>
    <dbReference type="NCBI Taxonomy" id="7740"/>
    <lineage>
        <taxon>Eukaryota</taxon>
        <taxon>Metazoa</taxon>
        <taxon>Chordata</taxon>
        <taxon>Cephalochordata</taxon>
        <taxon>Leptocardii</taxon>
        <taxon>Amphioxiformes</taxon>
        <taxon>Branchiostomatidae</taxon>
        <taxon>Branchiostoma</taxon>
    </lineage>
</organism>
<evidence type="ECO:0000256" key="1">
    <source>
        <dbReference type="SAM" id="MobiDB-lite"/>
    </source>
</evidence>
<reference evidence="2" key="1">
    <citation type="submission" date="2022-01" db="EMBL/GenBank/DDBJ databases">
        <authorList>
            <person name="Braso-Vives M."/>
        </authorList>
    </citation>
    <scope>NUCLEOTIDE SEQUENCE</scope>
</reference>
<dbReference type="Pfam" id="PF13489">
    <property type="entry name" value="Methyltransf_23"/>
    <property type="match status" value="1"/>
</dbReference>
<dbReference type="OrthoDB" id="8300214at2759"/>
<protein>
    <submittedName>
        <fullName evidence="2">Hypp1516 protein</fullName>
    </submittedName>
</protein>
<feature type="region of interest" description="Disordered" evidence="1">
    <location>
        <begin position="1"/>
        <end position="35"/>
    </location>
</feature>
<dbReference type="Proteomes" id="UP000838412">
    <property type="component" value="Chromosome 2"/>
</dbReference>
<dbReference type="GO" id="GO:0010420">
    <property type="term" value="F:polyprenyldihydroxybenzoate methyltransferase activity"/>
    <property type="evidence" value="ECO:0007669"/>
    <property type="project" value="TreeGrafter"/>
</dbReference>
<gene>
    <name evidence="2" type="primary">Hypp1516</name>
    <name evidence="2" type="ORF">BLAG_LOCUS14441</name>
</gene>